<gene>
    <name evidence="2" type="ORF">SAMN05660690_1227</name>
</gene>
<keyword evidence="2" id="KW-0808">Transferase</keyword>
<reference evidence="3" key="1">
    <citation type="submission" date="2016-10" db="EMBL/GenBank/DDBJ databases">
        <authorList>
            <person name="Varghese N."/>
            <person name="Submissions S."/>
        </authorList>
    </citation>
    <scope>NUCLEOTIDE SEQUENCE [LARGE SCALE GENOMIC DNA]</scope>
    <source>
        <strain evidence="3">DSM 45421</strain>
    </source>
</reference>
<keyword evidence="3" id="KW-1185">Reference proteome</keyword>
<dbReference type="InterPro" id="IPR029044">
    <property type="entry name" value="Nucleotide-diphossugar_trans"/>
</dbReference>
<feature type="domain" description="Glycosyltransferase 2-like" evidence="1">
    <location>
        <begin position="92"/>
        <end position="261"/>
    </location>
</feature>
<dbReference type="EMBL" id="FMZF01000002">
    <property type="protein sequence ID" value="SDC38926.1"/>
    <property type="molecule type" value="Genomic_DNA"/>
</dbReference>
<dbReference type="RefSeq" id="WP_217637076.1">
    <property type="nucleotide sequence ID" value="NZ_FMZF01000002.1"/>
</dbReference>
<dbReference type="Gene3D" id="3.90.550.10">
    <property type="entry name" value="Spore Coat Polysaccharide Biosynthesis Protein SpsA, Chain A"/>
    <property type="match status" value="1"/>
</dbReference>
<protein>
    <submittedName>
        <fullName evidence="2">Glycosyltransferase, GT2 family</fullName>
    </submittedName>
</protein>
<sequence length="401" mass="44455">MTTGEPETPQSRDATEPYARVLHIDVDTPDWSLVASRRRSRTFFVLWRAECAVGHVWVDERDDPTPAVQRALVTAPRAPAVAGPVTPPSTVSVVICTRDRPGALVRCLASFGNQSRRPDEVIVVDNASRAAAETQAATLAAGATYIREDRPGLDIARNTGMLAARSQVVAYTDDDTELHPRWLECLVGAFSEDHVVAVTGLVLPAELDTEPQWLFERDWGFGKGYLTRDFDEVFYEDTRTRGCPAWEVGAGANMAFRASVVDRVGLFDERLDVGAAGCSGDSEYWYRILADGGTCRYEPSAIVYHHHRRDLEGLARQLRYYMRGHAAALLVQYERTGDRGNLRRLVLSLPAWYLRLVAHRICGRTDAPTTALLPQVLGLLSGVAFYLRRSPLVPRVLRHGG</sequence>
<proteinExistence type="predicted"/>
<dbReference type="InterPro" id="IPR050834">
    <property type="entry name" value="Glycosyltransf_2"/>
</dbReference>
<evidence type="ECO:0000313" key="3">
    <source>
        <dbReference type="Proteomes" id="UP000199416"/>
    </source>
</evidence>
<accession>A0A1G6L8R8</accession>
<dbReference type="Pfam" id="PF00535">
    <property type="entry name" value="Glycos_transf_2"/>
    <property type="match status" value="1"/>
</dbReference>
<dbReference type="PANTHER" id="PTHR43685:SF2">
    <property type="entry name" value="GLYCOSYLTRANSFERASE 2-LIKE DOMAIN-CONTAINING PROTEIN"/>
    <property type="match status" value="1"/>
</dbReference>
<dbReference type="Proteomes" id="UP000199416">
    <property type="component" value="Unassembled WGS sequence"/>
</dbReference>
<dbReference type="GO" id="GO:0016740">
    <property type="term" value="F:transferase activity"/>
    <property type="evidence" value="ECO:0007669"/>
    <property type="project" value="UniProtKB-KW"/>
</dbReference>
<organism evidence="2 3">
    <name type="scientific">Geodermatophilus telluris</name>
    <dbReference type="NCBI Taxonomy" id="1190417"/>
    <lineage>
        <taxon>Bacteria</taxon>
        <taxon>Bacillati</taxon>
        <taxon>Actinomycetota</taxon>
        <taxon>Actinomycetes</taxon>
        <taxon>Geodermatophilales</taxon>
        <taxon>Geodermatophilaceae</taxon>
        <taxon>Geodermatophilus</taxon>
    </lineage>
</organism>
<dbReference type="SUPFAM" id="SSF53448">
    <property type="entry name" value="Nucleotide-diphospho-sugar transferases"/>
    <property type="match status" value="1"/>
</dbReference>
<name>A0A1G6L8R8_9ACTN</name>
<dbReference type="InterPro" id="IPR001173">
    <property type="entry name" value="Glyco_trans_2-like"/>
</dbReference>
<dbReference type="PANTHER" id="PTHR43685">
    <property type="entry name" value="GLYCOSYLTRANSFERASE"/>
    <property type="match status" value="1"/>
</dbReference>
<dbReference type="CDD" id="cd00761">
    <property type="entry name" value="Glyco_tranf_GTA_type"/>
    <property type="match status" value="1"/>
</dbReference>
<evidence type="ECO:0000313" key="2">
    <source>
        <dbReference type="EMBL" id="SDC38926.1"/>
    </source>
</evidence>
<evidence type="ECO:0000259" key="1">
    <source>
        <dbReference type="Pfam" id="PF00535"/>
    </source>
</evidence>
<dbReference type="STRING" id="1190417.SAMN05660690_1227"/>
<dbReference type="AlphaFoldDB" id="A0A1G6L8R8"/>